<dbReference type="PANTHER" id="PTHR35186:SF4">
    <property type="entry name" value="PRION-INHIBITION AND PROPAGATION HELO DOMAIN-CONTAINING PROTEIN"/>
    <property type="match status" value="1"/>
</dbReference>
<dbReference type="OrthoDB" id="3565018at2759"/>
<gene>
    <name evidence="2" type="ORF">PENVUL_c049G02839</name>
</gene>
<organism evidence="2 3">
    <name type="scientific">Penicillium vulpinum</name>
    <dbReference type="NCBI Taxonomy" id="29845"/>
    <lineage>
        <taxon>Eukaryota</taxon>
        <taxon>Fungi</taxon>
        <taxon>Dikarya</taxon>
        <taxon>Ascomycota</taxon>
        <taxon>Pezizomycotina</taxon>
        <taxon>Eurotiomycetes</taxon>
        <taxon>Eurotiomycetidae</taxon>
        <taxon>Eurotiales</taxon>
        <taxon>Aspergillaceae</taxon>
        <taxon>Penicillium</taxon>
    </lineage>
</organism>
<dbReference type="Proteomes" id="UP000191518">
    <property type="component" value="Unassembled WGS sequence"/>
</dbReference>
<protein>
    <submittedName>
        <fullName evidence="2">Uncharacterized protein</fullName>
    </submittedName>
</protein>
<comment type="caution">
    <text evidence="2">The sequence shown here is derived from an EMBL/GenBank/DDBJ whole genome shotgun (WGS) entry which is preliminary data.</text>
</comment>
<dbReference type="EMBL" id="MDYP01000049">
    <property type="protein sequence ID" value="OQE00587.1"/>
    <property type="molecule type" value="Genomic_DNA"/>
</dbReference>
<dbReference type="AlphaFoldDB" id="A0A1V6RFM3"/>
<accession>A0A1V6RFM3</accession>
<evidence type="ECO:0000313" key="2">
    <source>
        <dbReference type="EMBL" id="OQE00587.1"/>
    </source>
</evidence>
<sequence length="101" mass="11635">MLELGIILLELWQAQTFGSYVGKFQKPYETLGPRYDTARNWLEASIGEILLTYAEVVTRCIECTFAMSTVDMKWNDKELRKSVYRYVVKPLGSLVHPNLGE</sequence>
<proteinExistence type="predicted"/>
<feature type="signal peptide" evidence="1">
    <location>
        <begin position="1"/>
        <end position="18"/>
    </location>
</feature>
<dbReference type="PANTHER" id="PTHR35186">
    <property type="entry name" value="ANK_REP_REGION DOMAIN-CONTAINING PROTEIN"/>
    <property type="match status" value="1"/>
</dbReference>
<evidence type="ECO:0000256" key="1">
    <source>
        <dbReference type="SAM" id="SignalP"/>
    </source>
</evidence>
<evidence type="ECO:0000313" key="3">
    <source>
        <dbReference type="Proteomes" id="UP000191518"/>
    </source>
</evidence>
<name>A0A1V6RFM3_9EURO</name>
<feature type="chain" id="PRO_5012799730" evidence="1">
    <location>
        <begin position="19"/>
        <end position="101"/>
    </location>
</feature>
<keyword evidence="3" id="KW-1185">Reference proteome</keyword>
<reference evidence="3" key="1">
    <citation type="journal article" date="2017" name="Nat. Microbiol.">
        <title>Global analysis of biosynthetic gene clusters reveals vast potential of secondary metabolite production in Penicillium species.</title>
        <authorList>
            <person name="Nielsen J.C."/>
            <person name="Grijseels S."/>
            <person name="Prigent S."/>
            <person name="Ji B."/>
            <person name="Dainat J."/>
            <person name="Nielsen K.F."/>
            <person name="Frisvad J.C."/>
            <person name="Workman M."/>
            <person name="Nielsen J."/>
        </authorList>
    </citation>
    <scope>NUCLEOTIDE SEQUENCE [LARGE SCALE GENOMIC DNA]</scope>
    <source>
        <strain evidence="3">IBT 29486</strain>
    </source>
</reference>
<keyword evidence="1" id="KW-0732">Signal</keyword>
<dbReference type="STRING" id="29845.A0A1V6RFM3"/>